<dbReference type="Proteomes" id="UP000298860">
    <property type="component" value="Unassembled WGS sequence"/>
</dbReference>
<dbReference type="PANTHER" id="PTHR12526:SF635">
    <property type="entry name" value="GLYCOSYL TRANSFERASE GROUP 1"/>
    <property type="match status" value="1"/>
</dbReference>
<evidence type="ECO:0000256" key="1">
    <source>
        <dbReference type="ARBA" id="ARBA00022676"/>
    </source>
</evidence>
<dbReference type="InterPro" id="IPR028098">
    <property type="entry name" value="Glyco_trans_4-like_N"/>
</dbReference>
<dbReference type="AlphaFoldDB" id="A0A4D4JHI3"/>
<reference evidence="6" key="1">
    <citation type="submission" date="2019-04" db="EMBL/GenBank/DDBJ databases">
        <title>Draft genome sequence of Pseudonocardiaceae bacterium SL3-2-4.</title>
        <authorList>
            <person name="Ningsih F."/>
            <person name="Yokota A."/>
            <person name="Sakai Y."/>
            <person name="Nanatani K."/>
            <person name="Yabe S."/>
            <person name="Oetari A."/>
            <person name="Sjamsuridzal W."/>
        </authorList>
    </citation>
    <scope>NUCLEOTIDE SEQUENCE [LARGE SCALE GENOMIC DNA]</scope>
    <source>
        <strain evidence="6">SL3-2-4</strain>
    </source>
</reference>
<keyword evidence="6" id="KW-1185">Reference proteome</keyword>
<dbReference type="Pfam" id="PF13439">
    <property type="entry name" value="Glyco_transf_4"/>
    <property type="match status" value="1"/>
</dbReference>
<protein>
    <submittedName>
        <fullName evidence="5">Glycosyl transferase</fullName>
    </submittedName>
</protein>
<dbReference type="EMBL" id="BJFL01000040">
    <property type="protein sequence ID" value="GDY33363.1"/>
    <property type="molecule type" value="Genomic_DNA"/>
</dbReference>
<evidence type="ECO:0000259" key="3">
    <source>
        <dbReference type="Pfam" id="PF00534"/>
    </source>
</evidence>
<name>A0A4D4JHI3_9PSEU</name>
<dbReference type="GO" id="GO:0016757">
    <property type="term" value="F:glycosyltransferase activity"/>
    <property type="evidence" value="ECO:0007669"/>
    <property type="project" value="UniProtKB-KW"/>
</dbReference>
<keyword evidence="1" id="KW-0328">Glycosyltransferase</keyword>
<dbReference type="Pfam" id="PF00534">
    <property type="entry name" value="Glycos_transf_1"/>
    <property type="match status" value="1"/>
</dbReference>
<evidence type="ECO:0000259" key="4">
    <source>
        <dbReference type="Pfam" id="PF13439"/>
    </source>
</evidence>
<dbReference type="Gene3D" id="3.40.50.2000">
    <property type="entry name" value="Glycogen Phosphorylase B"/>
    <property type="match status" value="2"/>
</dbReference>
<evidence type="ECO:0000313" key="6">
    <source>
        <dbReference type="Proteomes" id="UP000298860"/>
    </source>
</evidence>
<evidence type="ECO:0000256" key="2">
    <source>
        <dbReference type="ARBA" id="ARBA00022679"/>
    </source>
</evidence>
<dbReference type="SUPFAM" id="SSF53756">
    <property type="entry name" value="UDP-Glycosyltransferase/glycogen phosphorylase"/>
    <property type="match status" value="1"/>
</dbReference>
<accession>A0A4D4JHI3</accession>
<dbReference type="InterPro" id="IPR001296">
    <property type="entry name" value="Glyco_trans_1"/>
</dbReference>
<comment type="caution">
    <text evidence="5">The sequence shown here is derived from an EMBL/GenBank/DDBJ whole genome shotgun (WGS) entry which is preliminary data.</text>
</comment>
<dbReference type="OrthoDB" id="9810929at2"/>
<proteinExistence type="predicted"/>
<organism evidence="5 6">
    <name type="scientific">Gandjariella thermophila</name>
    <dbReference type="NCBI Taxonomy" id="1931992"/>
    <lineage>
        <taxon>Bacteria</taxon>
        <taxon>Bacillati</taxon>
        <taxon>Actinomycetota</taxon>
        <taxon>Actinomycetes</taxon>
        <taxon>Pseudonocardiales</taxon>
        <taxon>Pseudonocardiaceae</taxon>
        <taxon>Gandjariella</taxon>
    </lineage>
</organism>
<keyword evidence="2 5" id="KW-0808">Transferase</keyword>
<evidence type="ECO:0000313" key="5">
    <source>
        <dbReference type="EMBL" id="GDY33363.1"/>
    </source>
</evidence>
<feature type="domain" description="Glycosyltransferase subfamily 4-like N-terminal" evidence="4">
    <location>
        <begin position="22"/>
        <end position="197"/>
    </location>
</feature>
<dbReference type="RefSeq" id="WP_137816314.1">
    <property type="nucleotide sequence ID" value="NZ_BJFL01000040.1"/>
</dbReference>
<dbReference type="PANTHER" id="PTHR12526">
    <property type="entry name" value="GLYCOSYLTRANSFERASE"/>
    <property type="match status" value="1"/>
</dbReference>
<sequence>MRVAMVSEHANPLAALGEVDAGGQNLHVAELSAALVRRGHEVTVYTRRDDPDPPEQVRAEAGYRVVHVPAGPARRLPKDELLPHMEEFGRRLERSWRAGRPDMVHAHFWMSGLAALLAARPSGVPVIQTFHALGVVKRRHQGDADTSPPERINLERAIGRSMSRIAATCSDEVFELARMGIPRARMSVVPCGVDLERFTPDRPARGDFPERRARYRIVTVGRLVPRKGFSTAIEALRGVPDTELVIAGGPERGRLADDPEAARLRELAETLGVSNRVRMLGQVSRDDMPALLRSADLVLCTPWYEPFGIVPLEAMACGVPVVAGAVGGLVDTVVDGVTGRLVPPRKPDELAATLRRLLADPATREAYGAAGVDRARSRYSWDRIALDTLRVYDRALSDIGPQNLDLAAGERV</sequence>
<feature type="domain" description="Glycosyl transferase family 1" evidence="3">
    <location>
        <begin position="213"/>
        <end position="371"/>
    </location>
</feature>
<gene>
    <name evidence="5" type="ORF">GTS_49960</name>
</gene>